<dbReference type="Proteomes" id="UP001184230">
    <property type="component" value="Unassembled WGS sequence"/>
</dbReference>
<dbReference type="InterPro" id="IPR008979">
    <property type="entry name" value="Galactose-bd-like_sf"/>
</dbReference>
<dbReference type="Pfam" id="PF02129">
    <property type="entry name" value="Peptidase_S15"/>
    <property type="match status" value="1"/>
</dbReference>
<evidence type="ECO:0000313" key="4">
    <source>
        <dbReference type="Proteomes" id="UP001184230"/>
    </source>
</evidence>
<dbReference type="SMART" id="SM00939">
    <property type="entry name" value="PepX_C"/>
    <property type="match status" value="1"/>
</dbReference>
<evidence type="ECO:0000256" key="1">
    <source>
        <dbReference type="ARBA" id="ARBA00022801"/>
    </source>
</evidence>
<dbReference type="GO" id="GO:0016787">
    <property type="term" value="F:hydrolase activity"/>
    <property type="evidence" value="ECO:0007669"/>
    <property type="project" value="UniProtKB-KW"/>
</dbReference>
<dbReference type="InterPro" id="IPR013736">
    <property type="entry name" value="Xaa-Pro_dipept_C"/>
</dbReference>
<keyword evidence="1 3" id="KW-0378">Hydrolase</keyword>
<accession>A0ABU1NKU3</accession>
<sequence length="769" mass="86019">MSGACTAVRSTEVDMIFRVLRALVLLVLALPAWAQDFGFRPPRDPDDAAAVELMRDLAQRIVPVYKEADTDVFLANMTALQIVSGTYRAAYDSSRSLRGRQQGKPFDALAERAILDSIYARARLIDANERIGFAKAYARSFQELVAPLDNAQAAALMAQLEGPLAQYREPVRQAFDRWRARGSVPQADAVALVRAWLAYESRRSVAALVPELIAAENRSRYLAEADVRIPVRGGVVIHASIVRPARAGDALPTLLRFTLDPAEDDAQRSAVKGYVGVTAYVRGRTPDGKGAVWPFVRDGEDAAAVIDWIARQPWSDGRVGMLGDGYSGYAAWAAARRKPPALKAIATIAPMAPGIDFPMAGQIYRNAMVRWAQEHAMAAPPRADAAADAARDARWRALDARWYRGHRPYWDVDRVLLGKRNKLIRTWLTHPSHDRYWRKFLPTPQQFAQIDIPVLGIAGYYGAEAGALYFHREHRRHRPQADTTLLLGPYDAASIRLGTAGQLRGYALDPVARVDLPELRYQWLDHVFKRAKKPALLQDRVNYEVMGADEWRHVPTLDAPDRAPLRLYLDTRERDGLHRLAPSPSPSESGGSTRLSVDLADRSDVHLPGPDALRLKQLPMRDSIAFVSDPLPKDTEIDGSLRGEFDITPSRQDMDFNVSLYEQTASGEYQLLFEPYDFRASYAGHRVYRRLLRAGERQLLAFTAERVTARKLAAGSRIVLLISLNKRPDRQINYGSGKDVNSETIADAKRPVRVRWHERSHVEIQTGRP</sequence>
<proteinExistence type="predicted"/>
<reference evidence="3 4" key="1">
    <citation type="submission" date="2023-07" db="EMBL/GenBank/DDBJ databases">
        <title>Sorghum-associated microbial communities from plants grown in Nebraska, USA.</title>
        <authorList>
            <person name="Schachtman D."/>
        </authorList>
    </citation>
    <scope>NUCLEOTIDE SEQUENCE [LARGE SCALE GENOMIC DNA]</scope>
    <source>
        <strain evidence="3 4">DS1781</strain>
    </source>
</reference>
<organism evidence="3 4">
    <name type="scientific">Variovorax soli</name>
    <dbReference type="NCBI Taxonomy" id="376815"/>
    <lineage>
        <taxon>Bacteria</taxon>
        <taxon>Pseudomonadati</taxon>
        <taxon>Pseudomonadota</taxon>
        <taxon>Betaproteobacteria</taxon>
        <taxon>Burkholderiales</taxon>
        <taxon>Comamonadaceae</taxon>
        <taxon>Variovorax</taxon>
    </lineage>
</organism>
<dbReference type="InterPro" id="IPR005674">
    <property type="entry name" value="CocE/Ser_esterase"/>
</dbReference>
<dbReference type="NCBIfam" id="TIGR00976">
    <property type="entry name" value="CocE_NonD"/>
    <property type="match status" value="1"/>
</dbReference>
<evidence type="ECO:0000259" key="2">
    <source>
        <dbReference type="SMART" id="SM00939"/>
    </source>
</evidence>
<dbReference type="SUPFAM" id="SSF49785">
    <property type="entry name" value="Galactose-binding domain-like"/>
    <property type="match status" value="1"/>
</dbReference>
<gene>
    <name evidence="3" type="ORF">J2739_004889</name>
</gene>
<dbReference type="Gene3D" id="1.10.3020.10">
    <property type="entry name" value="alpha-amino acid ester hydrolase ( Helical cap domain)"/>
    <property type="match status" value="1"/>
</dbReference>
<feature type="domain" description="Xaa-Pro dipeptidyl-peptidase C-terminal" evidence="2">
    <location>
        <begin position="521"/>
        <end position="755"/>
    </location>
</feature>
<dbReference type="RefSeq" id="WP_309906523.1">
    <property type="nucleotide sequence ID" value="NZ_JAVDRF010000014.1"/>
</dbReference>
<comment type="caution">
    <text evidence="3">The sequence shown here is derived from an EMBL/GenBank/DDBJ whole genome shotgun (WGS) entry which is preliminary data.</text>
</comment>
<dbReference type="Gene3D" id="2.60.120.260">
    <property type="entry name" value="Galactose-binding domain-like"/>
    <property type="match status" value="1"/>
</dbReference>
<dbReference type="InterPro" id="IPR000383">
    <property type="entry name" value="Xaa-Pro-like_dom"/>
</dbReference>
<name>A0ABU1NKU3_9BURK</name>
<dbReference type="Gene3D" id="3.40.50.1820">
    <property type="entry name" value="alpha/beta hydrolase"/>
    <property type="match status" value="1"/>
</dbReference>
<evidence type="ECO:0000313" key="3">
    <source>
        <dbReference type="EMBL" id="MDR6539093.1"/>
    </source>
</evidence>
<dbReference type="EMBL" id="JAVDRF010000014">
    <property type="protein sequence ID" value="MDR6539093.1"/>
    <property type="molecule type" value="Genomic_DNA"/>
</dbReference>
<dbReference type="SUPFAM" id="SSF53474">
    <property type="entry name" value="alpha/beta-Hydrolases"/>
    <property type="match status" value="1"/>
</dbReference>
<keyword evidence="4" id="KW-1185">Reference proteome</keyword>
<dbReference type="InterPro" id="IPR029058">
    <property type="entry name" value="AB_hydrolase_fold"/>
</dbReference>
<protein>
    <submittedName>
        <fullName evidence="3">CocE/NonD family hydrolase</fullName>
    </submittedName>
</protein>